<dbReference type="GeneID" id="19971499"/>
<feature type="compositionally biased region" description="Polar residues" evidence="1">
    <location>
        <begin position="110"/>
        <end position="120"/>
    </location>
</feature>
<feature type="compositionally biased region" description="Polar residues" evidence="1">
    <location>
        <begin position="177"/>
        <end position="190"/>
    </location>
</feature>
<keyword evidence="3" id="KW-1185">Reference proteome</keyword>
<feature type="compositionally biased region" description="Polar residues" evidence="1">
    <location>
        <begin position="75"/>
        <end position="85"/>
    </location>
</feature>
<reference evidence="2 3" key="1">
    <citation type="submission" date="2013-03" db="EMBL/GenBank/DDBJ databases">
        <title>The Genome Sequence of Phialophora europaea CBS 101466.</title>
        <authorList>
            <consortium name="The Broad Institute Genomics Platform"/>
            <person name="Cuomo C."/>
            <person name="de Hoog S."/>
            <person name="Gorbushina A."/>
            <person name="Walker B."/>
            <person name="Young S.K."/>
            <person name="Zeng Q."/>
            <person name="Gargeya S."/>
            <person name="Fitzgerald M."/>
            <person name="Haas B."/>
            <person name="Abouelleil A."/>
            <person name="Allen A.W."/>
            <person name="Alvarado L."/>
            <person name="Arachchi H.M."/>
            <person name="Berlin A.M."/>
            <person name="Chapman S.B."/>
            <person name="Gainer-Dewar J."/>
            <person name="Goldberg J."/>
            <person name="Griggs A."/>
            <person name="Gujja S."/>
            <person name="Hansen M."/>
            <person name="Howarth C."/>
            <person name="Imamovic A."/>
            <person name="Ireland A."/>
            <person name="Larimer J."/>
            <person name="McCowan C."/>
            <person name="Murphy C."/>
            <person name="Pearson M."/>
            <person name="Poon T.W."/>
            <person name="Priest M."/>
            <person name="Roberts A."/>
            <person name="Saif S."/>
            <person name="Shea T."/>
            <person name="Sisk P."/>
            <person name="Sykes S."/>
            <person name="Wortman J."/>
            <person name="Nusbaum C."/>
            <person name="Birren B."/>
        </authorList>
    </citation>
    <scope>NUCLEOTIDE SEQUENCE [LARGE SCALE GENOMIC DNA]</scope>
    <source>
        <strain evidence="2 3">CBS 101466</strain>
    </source>
</reference>
<dbReference type="InParanoid" id="W2S2M7"/>
<evidence type="ECO:0000256" key="1">
    <source>
        <dbReference type="SAM" id="MobiDB-lite"/>
    </source>
</evidence>
<dbReference type="OrthoDB" id="5388207at2759"/>
<dbReference type="AlphaFoldDB" id="W2S2M7"/>
<proteinExistence type="predicted"/>
<name>W2S2M7_CYPE1</name>
<sequence>MSTSNGSASANGAPLTQQYSASKSAMAAIFGPGHRYNKEEPTKPQQSGAEPPSGIQGKGTVNEPFDQGNAPENLAGNTPAQSTEEPISGAQGKGTVDEPYDQGNKDETTAGDQPVNTTIQSPPPTTNTETATTTTAQTNGTTTSQSQPAPTSSSSSQPAAAAAAAGGDSTRGRTLAPPSNTQRQERSVSPGTLDDGTHELCGGEKGENYEPSRGLGRLANKLGNQFKSKT</sequence>
<dbReference type="eggNOG" id="ENOG502SCA5">
    <property type="taxonomic scope" value="Eukaryota"/>
</dbReference>
<protein>
    <submittedName>
        <fullName evidence="2">Uncharacterized protein</fullName>
    </submittedName>
</protein>
<feature type="region of interest" description="Disordered" evidence="1">
    <location>
        <begin position="24"/>
        <end position="230"/>
    </location>
</feature>
<dbReference type="RefSeq" id="XP_008716728.1">
    <property type="nucleotide sequence ID" value="XM_008718506.1"/>
</dbReference>
<evidence type="ECO:0000313" key="2">
    <source>
        <dbReference type="EMBL" id="ETN42219.1"/>
    </source>
</evidence>
<dbReference type="EMBL" id="KB822719">
    <property type="protein sequence ID" value="ETN42219.1"/>
    <property type="molecule type" value="Genomic_DNA"/>
</dbReference>
<dbReference type="HOGENOM" id="CLU_1204718_0_0_1"/>
<feature type="compositionally biased region" description="Low complexity" evidence="1">
    <location>
        <begin position="126"/>
        <end position="165"/>
    </location>
</feature>
<accession>W2S2M7</accession>
<feature type="compositionally biased region" description="Basic and acidic residues" evidence="1">
    <location>
        <begin position="195"/>
        <end position="210"/>
    </location>
</feature>
<evidence type="ECO:0000313" key="3">
    <source>
        <dbReference type="Proteomes" id="UP000030752"/>
    </source>
</evidence>
<gene>
    <name evidence="2" type="ORF">HMPREF1541_04160</name>
</gene>
<dbReference type="VEuPathDB" id="FungiDB:HMPREF1541_04160"/>
<dbReference type="Proteomes" id="UP000030752">
    <property type="component" value="Unassembled WGS sequence"/>
</dbReference>
<organism evidence="2 3">
    <name type="scientific">Cyphellophora europaea (strain CBS 101466)</name>
    <name type="common">Phialophora europaea</name>
    <dbReference type="NCBI Taxonomy" id="1220924"/>
    <lineage>
        <taxon>Eukaryota</taxon>
        <taxon>Fungi</taxon>
        <taxon>Dikarya</taxon>
        <taxon>Ascomycota</taxon>
        <taxon>Pezizomycotina</taxon>
        <taxon>Eurotiomycetes</taxon>
        <taxon>Chaetothyriomycetidae</taxon>
        <taxon>Chaetothyriales</taxon>
        <taxon>Cyphellophoraceae</taxon>
        <taxon>Cyphellophora</taxon>
    </lineage>
</organism>
<dbReference type="STRING" id="1220924.W2S2M7"/>